<feature type="domain" description="Solute-binding protein family 3/N-terminal" evidence="3">
    <location>
        <begin position="30"/>
        <end position="164"/>
    </location>
</feature>
<sequence length="242" mass="26649">MRCLPSAAVIAASLLLAAPICSAQEVIHVVYGERPPYVTALPDGSPAGLTGAPAAAAFKAAGIAVQWQQVPTNRQLFMVKDAHRQICAVGWFASTERLEYAKFTKPIYRDRNWVIVTNAAFAARGIGSLEELTQVRDARVLLKDNYSYGGLNPYIKQWQPVMAVSTATTLKMVQSVSKGAVDLMFVSEEEGVYIMQHHNGQANNLRLLQFKDLPHGEERYIMCSKAVPDEVINRLNKAIAFK</sequence>
<dbReference type="Proteomes" id="UP000433309">
    <property type="component" value="Unassembled WGS sequence"/>
</dbReference>
<dbReference type="EMBL" id="WKJK01000005">
    <property type="protein sequence ID" value="MRW90592.1"/>
    <property type="molecule type" value="Genomic_DNA"/>
</dbReference>
<keyword evidence="1 2" id="KW-0732">Signal</keyword>
<dbReference type="SUPFAM" id="SSF53850">
    <property type="entry name" value="Periplasmic binding protein-like II"/>
    <property type="match status" value="1"/>
</dbReference>
<proteinExistence type="predicted"/>
<dbReference type="Gene3D" id="3.40.190.10">
    <property type="entry name" value="Periplasmic binding protein-like II"/>
    <property type="match status" value="2"/>
</dbReference>
<gene>
    <name evidence="4" type="ORF">GJ699_11395</name>
</gene>
<protein>
    <submittedName>
        <fullName evidence="4">Transporter substrate-binding domain-containing protein</fullName>
    </submittedName>
</protein>
<dbReference type="InterPro" id="IPR001638">
    <property type="entry name" value="Solute-binding_3/MltF_N"/>
</dbReference>
<evidence type="ECO:0000313" key="4">
    <source>
        <dbReference type="EMBL" id="MRW90592.1"/>
    </source>
</evidence>
<organism evidence="4 5">
    <name type="scientific">Duganella guangzhouensis</name>
    <dbReference type="NCBI Taxonomy" id="2666084"/>
    <lineage>
        <taxon>Bacteria</taxon>
        <taxon>Pseudomonadati</taxon>
        <taxon>Pseudomonadota</taxon>
        <taxon>Betaproteobacteria</taxon>
        <taxon>Burkholderiales</taxon>
        <taxon>Oxalobacteraceae</taxon>
        <taxon>Telluria group</taxon>
        <taxon>Duganella</taxon>
    </lineage>
</organism>
<keyword evidence="5" id="KW-1185">Reference proteome</keyword>
<evidence type="ECO:0000256" key="1">
    <source>
        <dbReference type="ARBA" id="ARBA00022729"/>
    </source>
</evidence>
<dbReference type="AlphaFoldDB" id="A0A6I2KYK8"/>
<name>A0A6I2KYK8_9BURK</name>
<evidence type="ECO:0000259" key="3">
    <source>
        <dbReference type="Pfam" id="PF00497"/>
    </source>
</evidence>
<accession>A0A6I2KYK8</accession>
<dbReference type="Pfam" id="PF00497">
    <property type="entry name" value="SBP_bac_3"/>
    <property type="match status" value="1"/>
</dbReference>
<comment type="caution">
    <text evidence="4">The sequence shown here is derived from an EMBL/GenBank/DDBJ whole genome shotgun (WGS) entry which is preliminary data.</text>
</comment>
<feature type="chain" id="PRO_5026288765" evidence="2">
    <location>
        <begin position="24"/>
        <end position="242"/>
    </location>
</feature>
<dbReference type="PANTHER" id="PTHR35936">
    <property type="entry name" value="MEMBRANE-BOUND LYTIC MUREIN TRANSGLYCOSYLASE F"/>
    <property type="match status" value="1"/>
</dbReference>
<dbReference type="PANTHER" id="PTHR35936:SF25">
    <property type="entry name" value="ABC TRANSPORTER SUBSTRATE-BINDING PROTEIN"/>
    <property type="match status" value="1"/>
</dbReference>
<reference evidence="4 5" key="1">
    <citation type="submission" date="2019-11" db="EMBL/GenBank/DDBJ databases">
        <title>Novel species isolated from a subtropical stream in China.</title>
        <authorList>
            <person name="Lu H."/>
        </authorList>
    </citation>
    <scope>NUCLEOTIDE SEQUENCE [LARGE SCALE GENOMIC DNA]</scope>
    <source>
        <strain evidence="4 5">FT80W</strain>
    </source>
</reference>
<dbReference type="RefSeq" id="WP_154376208.1">
    <property type="nucleotide sequence ID" value="NZ_WKJK01000005.1"/>
</dbReference>
<evidence type="ECO:0000256" key="2">
    <source>
        <dbReference type="SAM" id="SignalP"/>
    </source>
</evidence>
<feature type="signal peptide" evidence="2">
    <location>
        <begin position="1"/>
        <end position="23"/>
    </location>
</feature>
<evidence type="ECO:0000313" key="5">
    <source>
        <dbReference type="Proteomes" id="UP000433309"/>
    </source>
</evidence>